<dbReference type="eggNOG" id="ENOG5031SPC">
    <property type="taxonomic scope" value="Bacteria"/>
</dbReference>
<accession>D0SGZ4</accession>
<protein>
    <submittedName>
        <fullName evidence="1">Uncharacterized protein</fullName>
    </submittedName>
</protein>
<proteinExistence type="predicted"/>
<dbReference type="AlphaFoldDB" id="D0SGZ4"/>
<sequence length="141" mass="16304">MNGLVAEKKIMSNVNGKLYDEQRTVDSLYIEPELKEFASLYGKSNELSLTFILSRIIEFCVTNKSKISVNKKELVDGVTRKGVKTTVRVKKDVYSKFTDYVEGEIETNRSAYLNMILRKMYQEKSYETEFNTGYLEKLLIA</sequence>
<name>D0SGZ4_ACIJO</name>
<evidence type="ECO:0000313" key="2">
    <source>
        <dbReference type="Proteomes" id="UP000012047"/>
    </source>
</evidence>
<reference evidence="2" key="1">
    <citation type="journal article" date="2012" name="PLoS ONE">
        <title>The success of Acinetobacter species; genetic, metabolic and virulence attributes.</title>
        <authorList>
            <person name="Peleg A.Y."/>
            <person name="de Breij A."/>
            <person name="Adams M.D."/>
            <person name="Cerqueira G.M."/>
            <person name="Mocali S."/>
            <person name="Galardini M."/>
            <person name="Nibbering P.H."/>
            <person name="Earl A.M."/>
            <person name="Ward D.V."/>
            <person name="Paterson D.L."/>
            <person name="Seifert H."/>
            <person name="Dijkshoorn L."/>
        </authorList>
    </citation>
    <scope>NUCLEOTIDE SEQUENCE [LARGE SCALE GENOMIC DNA]</scope>
    <source>
        <strain evidence="2">SH046</strain>
    </source>
</reference>
<dbReference type="RefSeq" id="WP_005401874.1">
    <property type="nucleotide sequence ID" value="NZ_GG704974.1"/>
</dbReference>
<evidence type="ECO:0000313" key="1">
    <source>
        <dbReference type="EMBL" id="EEY94850.1"/>
    </source>
</evidence>
<gene>
    <name evidence="1" type="ORF">HMPREF0016_03117</name>
</gene>
<organism evidence="1 2">
    <name type="scientific">Acinetobacter johnsonii SH046</name>
    <dbReference type="NCBI Taxonomy" id="575586"/>
    <lineage>
        <taxon>Bacteria</taxon>
        <taxon>Pseudomonadati</taxon>
        <taxon>Pseudomonadota</taxon>
        <taxon>Gammaproteobacteria</taxon>
        <taxon>Moraxellales</taxon>
        <taxon>Moraxellaceae</taxon>
        <taxon>Acinetobacter</taxon>
    </lineage>
</organism>
<dbReference type="HOGENOM" id="CLU_1821225_0_0_6"/>
<dbReference type="Proteomes" id="UP000012047">
    <property type="component" value="Unassembled WGS sequence"/>
</dbReference>
<dbReference type="EMBL" id="GG704974">
    <property type="protein sequence ID" value="EEY94850.1"/>
    <property type="molecule type" value="Genomic_DNA"/>
</dbReference>